<dbReference type="HOGENOM" id="CLU_006325_1_0_11"/>
<protein>
    <submittedName>
        <fullName evidence="5">Transcriptional regulator, LuxR family</fullName>
    </submittedName>
</protein>
<dbReference type="Pfam" id="PF13401">
    <property type="entry name" value="AAA_22"/>
    <property type="match status" value="1"/>
</dbReference>
<feature type="domain" description="HTH luxR-type" evidence="4">
    <location>
        <begin position="810"/>
        <end position="875"/>
    </location>
</feature>
<reference evidence="5 6" key="1">
    <citation type="journal article" date="2006" name="PLoS Genet.">
        <title>Secrets of soil survival revealed by the genome sequence of Arthrobacter aurescens TC1.</title>
        <authorList>
            <person name="Mongodin E.F."/>
            <person name="Shapir N."/>
            <person name="Daugherty S.C."/>
            <person name="DeBoy R.T."/>
            <person name="Emerson J.B."/>
            <person name="Shvartzbeyn A."/>
            <person name="Radune D."/>
            <person name="Vamathevan J."/>
            <person name="Riggs F."/>
            <person name="Grinberg V."/>
            <person name="Khouri H."/>
            <person name="Wackett L.P."/>
            <person name="Nelson K.E."/>
            <person name="Sadowsky M.J."/>
        </authorList>
    </citation>
    <scope>NUCLEOTIDE SEQUENCE [LARGE SCALE GENOMIC DNA]</scope>
    <source>
        <strain evidence="5 6">TC1</strain>
    </source>
</reference>
<dbReference type="GO" id="GO:0003677">
    <property type="term" value="F:DNA binding"/>
    <property type="evidence" value="ECO:0007669"/>
    <property type="project" value="UniProtKB-KW"/>
</dbReference>
<dbReference type="GO" id="GO:0006355">
    <property type="term" value="P:regulation of DNA-templated transcription"/>
    <property type="evidence" value="ECO:0007669"/>
    <property type="project" value="InterPro"/>
</dbReference>
<keyword evidence="2" id="KW-0238">DNA-binding</keyword>
<dbReference type="InterPro" id="IPR059106">
    <property type="entry name" value="WHD_MalT"/>
</dbReference>
<dbReference type="SMART" id="SM00421">
    <property type="entry name" value="HTH_LUXR"/>
    <property type="match status" value="1"/>
</dbReference>
<gene>
    <name evidence="5" type="ordered locus">AAur_3991</name>
</gene>
<accession>A1RBQ1</accession>
<keyword evidence="3" id="KW-0804">Transcription</keyword>
<dbReference type="InterPro" id="IPR036388">
    <property type="entry name" value="WH-like_DNA-bd_sf"/>
</dbReference>
<dbReference type="DNASU" id="4639618"/>
<evidence type="ECO:0000313" key="6">
    <source>
        <dbReference type="Proteomes" id="UP000000637"/>
    </source>
</evidence>
<evidence type="ECO:0000256" key="3">
    <source>
        <dbReference type="ARBA" id="ARBA00023163"/>
    </source>
</evidence>
<dbReference type="PANTHER" id="PTHR43214">
    <property type="entry name" value="TWO-COMPONENT RESPONSE REGULATOR"/>
    <property type="match status" value="1"/>
</dbReference>
<dbReference type="PRINTS" id="PR00038">
    <property type="entry name" value="HTHLUXR"/>
</dbReference>
<dbReference type="InterPro" id="IPR000792">
    <property type="entry name" value="Tscrpt_reg_LuxR_C"/>
</dbReference>
<dbReference type="Gene3D" id="1.10.10.10">
    <property type="entry name" value="Winged helix-like DNA-binding domain superfamily/Winged helix DNA-binding domain"/>
    <property type="match status" value="1"/>
</dbReference>
<dbReference type="SUPFAM" id="SSF46894">
    <property type="entry name" value="C-terminal effector domain of the bipartite response regulators"/>
    <property type="match status" value="1"/>
</dbReference>
<dbReference type="InterPro" id="IPR049945">
    <property type="entry name" value="AAA_22"/>
</dbReference>
<dbReference type="InterPro" id="IPR027417">
    <property type="entry name" value="P-loop_NTPase"/>
</dbReference>
<evidence type="ECO:0000256" key="2">
    <source>
        <dbReference type="ARBA" id="ARBA00023125"/>
    </source>
</evidence>
<dbReference type="eggNOG" id="COG2909">
    <property type="taxonomic scope" value="Bacteria"/>
</dbReference>
<evidence type="ECO:0000256" key="1">
    <source>
        <dbReference type="ARBA" id="ARBA00023015"/>
    </source>
</evidence>
<dbReference type="Gene3D" id="3.40.50.300">
    <property type="entry name" value="P-loop containing nucleotide triphosphate hydrolases"/>
    <property type="match status" value="1"/>
</dbReference>
<evidence type="ECO:0000313" key="5">
    <source>
        <dbReference type="EMBL" id="ABM07060.1"/>
    </source>
</evidence>
<dbReference type="PANTHER" id="PTHR43214:SF24">
    <property type="entry name" value="TRANSCRIPTIONAL REGULATORY PROTEIN NARL-RELATED"/>
    <property type="match status" value="1"/>
</dbReference>
<dbReference type="InterPro" id="IPR016032">
    <property type="entry name" value="Sig_transdc_resp-reg_C-effctor"/>
</dbReference>
<keyword evidence="1" id="KW-0805">Transcription regulation</keyword>
<dbReference type="InterPro" id="IPR039420">
    <property type="entry name" value="WalR-like"/>
</dbReference>
<sequence length="878" mass="94958">MDDQGGTRPDLLSLKPTAVPRLPLVLLARSRLVAKLDDTADTVLICAPAGYGKTLLLSQWLEDQAHKVAWLSPNQHNREALWPAMLQALRRSPAIPPGALRQFSGDEEDAVEVLGDLAQELASTGTSVRLVIDGVDGFSSDERERWIPALLNQSGPPIQLALVARDSTAVDAGPARLSGRIVELRSSDLAFSLEEINVLAAKTTTLTGMHQRRELFRQTAGWPACVVLALRYLREAADTEAPLGDIAANNRQLSDYLDHHIIRTLSGEERHVLSSTSVCRVVVAAQANTLAGHRNAGSILSSLADDRDLVESAGSGRKVFLVHPLIRAFFRAELARKQPDELLRFSRIAAQWHEQAGEPEATLRHAMDSADNGLIGEVLERHGASLLGSGEVMQVRRAIAALPDAAFATNPTLCVVAALAHVESRQPTTATRYMAAANRTRADDLPPDLRELQALAKARLSWFNDGWEDQDPQATADYAALRFSRQSDVRIEARMVSVTAALVEGKYGTAENEASAALMEATEAGNAYLAGKVYLKLAATYSMQGQLRRASHFLRLAEDKLPAHVWTAGAGRSVGALMHASAALLRAEPAEALRFAAAGVAELGQLGAASKGVGAAMRATLEIITACAHMDSGDRRNALEGMRQARLRIGRDHLFAQPLAACIAVIEHTAALVLGHADHAREVLEWAEERIPGTGELCLLRAQGPAGISRFDAAADRLKPFHTGAVKPVLEWTRLHVNVLECSMAIRTGRRSLAGKILEEALRQADDLDVLRPLAIAPHEVIDLLVERAGSYGPQETLAQRLLVLRPPTDARRAQALTPREREVLTLLPSHLSQEQMAAELHLSVNTVKTHVRIIYSKLGAGSRHDAVAAAYKSGYLP</sequence>
<evidence type="ECO:0000259" key="4">
    <source>
        <dbReference type="PROSITE" id="PS50043"/>
    </source>
</evidence>
<dbReference type="CDD" id="cd06170">
    <property type="entry name" value="LuxR_C_like"/>
    <property type="match status" value="1"/>
</dbReference>
<dbReference type="OrthoDB" id="134985at2"/>
<dbReference type="Pfam" id="PF00196">
    <property type="entry name" value="GerE"/>
    <property type="match status" value="1"/>
</dbReference>
<dbReference type="RefSeq" id="WP_011776588.1">
    <property type="nucleotide sequence ID" value="NC_008711.1"/>
</dbReference>
<name>A1RBQ1_PAEAT</name>
<dbReference type="EMBL" id="CP000474">
    <property type="protein sequence ID" value="ABM07060.1"/>
    <property type="molecule type" value="Genomic_DNA"/>
</dbReference>
<organism evidence="5 6">
    <name type="scientific">Paenarthrobacter aurescens (strain TC1)</name>
    <dbReference type="NCBI Taxonomy" id="290340"/>
    <lineage>
        <taxon>Bacteria</taxon>
        <taxon>Bacillati</taxon>
        <taxon>Actinomycetota</taxon>
        <taxon>Actinomycetes</taxon>
        <taxon>Micrococcales</taxon>
        <taxon>Micrococcaceae</taxon>
        <taxon>Paenarthrobacter</taxon>
    </lineage>
</organism>
<proteinExistence type="predicted"/>
<dbReference type="AlphaFoldDB" id="A1RBQ1"/>
<dbReference type="KEGG" id="aau:AAur_3991"/>
<dbReference type="GO" id="GO:0016887">
    <property type="term" value="F:ATP hydrolysis activity"/>
    <property type="evidence" value="ECO:0007669"/>
    <property type="project" value="InterPro"/>
</dbReference>
<dbReference type="SUPFAM" id="SSF52540">
    <property type="entry name" value="P-loop containing nucleoside triphosphate hydrolases"/>
    <property type="match status" value="1"/>
</dbReference>
<dbReference type="Proteomes" id="UP000000637">
    <property type="component" value="Chromosome"/>
</dbReference>
<dbReference type="STRING" id="290340.AAur_3991"/>
<dbReference type="PROSITE" id="PS50043">
    <property type="entry name" value="HTH_LUXR_2"/>
    <property type="match status" value="1"/>
</dbReference>
<keyword evidence="6" id="KW-1185">Reference proteome</keyword>
<dbReference type="Pfam" id="PF25873">
    <property type="entry name" value="WHD_MalT"/>
    <property type="match status" value="1"/>
</dbReference>